<dbReference type="RefSeq" id="WP_345340654.1">
    <property type="nucleotide sequence ID" value="NZ_BAABLI010000015.1"/>
</dbReference>
<gene>
    <name evidence="9" type="ORF">ACFSJ3_15595</name>
</gene>
<evidence type="ECO:0000256" key="5">
    <source>
        <dbReference type="ARBA" id="ARBA00022777"/>
    </source>
</evidence>
<dbReference type="SUPFAM" id="SSF55874">
    <property type="entry name" value="ATPase domain of HSP90 chaperone/DNA topoisomerase II/histidine kinase"/>
    <property type="match status" value="1"/>
</dbReference>
<evidence type="ECO:0000313" key="10">
    <source>
        <dbReference type="Proteomes" id="UP001597380"/>
    </source>
</evidence>
<dbReference type="InterPro" id="IPR036890">
    <property type="entry name" value="HATPase_C_sf"/>
</dbReference>
<dbReference type="Proteomes" id="UP001597380">
    <property type="component" value="Unassembled WGS sequence"/>
</dbReference>
<evidence type="ECO:0000256" key="1">
    <source>
        <dbReference type="ARBA" id="ARBA00000085"/>
    </source>
</evidence>
<dbReference type="PROSITE" id="PS50109">
    <property type="entry name" value="HIS_KIN"/>
    <property type="match status" value="1"/>
</dbReference>
<evidence type="ECO:0000256" key="4">
    <source>
        <dbReference type="ARBA" id="ARBA00022741"/>
    </source>
</evidence>
<dbReference type="Pfam" id="PF02518">
    <property type="entry name" value="HATPase_c"/>
    <property type="match status" value="1"/>
</dbReference>
<keyword evidence="6" id="KW-0067">ATP-binding</keyword>
<evidence type="ECO:0000256" key="6">
    <source>
        <dbReference type="ARBA" id="ARBA00022840"/>
    </source>
</evidence>
<evidence type="ECO:0000256" key="2">
    <source>
        <dbReference type="ARBA" id="ARBA00012438"/>
    </source>
</evidence>
<feature type="transmembrane region" description="Helical" evidence="7">
    <location>
        <begin position="91"/>
        <end position="110"/>
    </location>
</feature>
<dbReference type="InterPro" id="IPR050980">
    <property type="entry name" value="2C_sensor_his_kinase"/>
</dbReference>
<evidence type="ECO:0000313" key="9">
    <source>
        <dbReference type="EMBL" id="MFD2097422.1"/>
    </source>
</evidence>
<organism evidence="9 10">
    <name type="scientific">Corallincola platygyrae</name>
    <dbReference type="NCBI Taxonomy" id="1193278"/>
    <lineage>
        <taxon>Bacteria</taxon>
        <taxon>Pseudomonadati</taxon>
        <taxon>Pseudomonadota</taxon>
        <taxon>Gammaproteobacteria</taxon>
        <taxon>Alteromonadales</taxon>
        <taxon>Psychromonadaceae</taxon>
        <taxon>Corallincola</taxon>
    </lineage>
</organism>
<comment type="caution">
    <text evidence="9">The sequence shown here is derived from an EMBL/GenBank/DDBJ whole genome shotgun (WGS) entry which is preliminary data.</text>
</comment>
<dbReference type="EMBL" id="JBHUHT010000017">
    <property type="protein sequence ID" value="MFD2097422.1"/>
    <property type="molecule type" value="Genomic_DNA"/>
</dbReference>
<dbReference type="Gene3D" id="3.30.565.10">
    <property type="entry name" value="Histidine kinase-like ATPase, C-terminal domain"/>
    <property type="match status" value="1"/>
</dbReference>
<protein>
    <recommendedName>
        <fullName evidence="2">histidine kinase</fullName>
        <ecNumber evidence="2">2.7.13.3</ecNumber>
    </recommendedName>
</protein>
<feature type="transmembrane region" description="Helical" evidence="7">
    <location>
        <begin position="122"/>
        <end position="145"/>
    </location>
</feature>
<accession>A0ABW4XQ29</accession>
<keyword evidence="10" id="KW-1185">Reference proteome</keyword>
<evidence type="ECO:0000256" key="3">
    <source>
        <dbReference type="ARBA" id="ARBA00022679"/>
    </source>
</evidence>
<reference evidence="10" key="1">
    <citation type="journal article" date="2019" name="Int. J. Syst. Evol. Microbiol.">
        <title>The Global Catalogue of Microorganisms (GCM) 10K type strain sequencing project: providing services to taxonomists for standard genome sequencing and annotation.</title>
        <authorList>
            <consortium name="The Broad Institute Genomics Platform"/>
            <consortium name="The Broad Institute Genome Sequencing Center for Infectious Disease"/>
            <person name="Wu L."/>
            <person name="Ma J."/>
        </authorList>
    </citation>
    <scope>NUCLEOTIDE SEQUENCE [LARGE SCALE GENOMIC DNA]</scope>
    <source>
        <strain evidence="10">CGMCC 1.10992</strain>
    </source>
</reference>
<dbReference type="PANTHER" id="PTHR44936">
    <property type="entry name" value="SENSOR PROTEIN CREC"/>
    <property type="match status" value="1"/>
</dbReference>
<keyword evidence="4" id="KW-0547">Nucleotide-binding</keyword>
<comment type="catalytic activity">
    <reaction evidence="1">
        <text>ATP + protein L-histidine = ADP + protein N-phospho-L-histidine.</text>
        <dbReference type="EC" id="2.7.13.3"/>
    </reaction>
</comment>
<dbReference type="InterPro" id="IPR005467">
    <property type="entry name" value="His_kinase_dom"/>
</dbReference>
<dbReference type="InterPro" id="IPR004358">
    <property type="entry name" value="Sig_transdc_His_kin-like_C"/>
</dbReference>
<keyword evidence="5 9" id="KW-0418">Kinase</keyword>
<evidence type="ECO:0000259" key="8">
    <source>
        <dbReference type="PROSITE" id="PS50109"/>
    </source>
</evidence>
<sequence length="394" mass="42552">MLLPESWLGSNSQQPHGVILILIGTLTLAVSSWLYHSKRWLFIPMLAIQLAMDLLLLSAWLWFSGGATNAFVSLLLLPVALAAVSLPRNAIVVLSLLALTGYSVLLWLAPQPHHGHHQMQSHFVGMWVTFLASLGVITLVVGALARKLRMQSAQISKLREEQLRNEQILTLGTASAQVAHQFATPLASLNLLQEELEDSYPDDTLVKELKAPISQCSNHLDRFRSTARQIQSNTSEAMTIEALCKQLLEQASLTFPECKLALPNSYPKGQIAVDSALLPALLNLVANGFEASKQTLAKPPWHVEITLSATGKQLSINIRDSGPGLSPALLNSLGLNTQPSQQGLGISVLLSHATIERLGGQLSLSNHPAGGAVAEVSLPLLNTTTTKTAREQLD</sequence>
<feature type="transmembrane region" description="Helical" evidence="7">
    <location>
        <begin position="16"/>
        <end position="35"/>
    </location>
</feature>
<dbReference type="PANTHER" id="PTHR44936:SF10">
    <property type="entry name" value="SENSOR PROTEIN RSTB"/>
    <property type="match status" value="1"/>
</dbReference>
<keyword evidence="7" id="KW-0812">Transmembrane</keyword>
<dbReference type="InterPro" id="IPR003594">
    <property type="entry name" value="HATPase_dom"/>
</dbReference>
<keyword evidence="7" id="KW-0472">Membrane</keyword>
<dbReference type="GO" id="GO:0016301">
    <property type="term" value="F:kinase activity"/>
    <property type="evidence" value="ECO:0007669"/>
    <property type="project" value="UniProtKB-KW"/>
</dbReference>
<evidence type="ECO:0000256" key="7">
    <source>
        <dbReference type="SAM" id="Phobius"/>
    </source>
</evidence>
<keyword evidence="3" id="KW-0808">Transferase</keyword>
<dbReference type="SMART" id="SM00387">
    <property type="entry name" value="HATPase_c"/>
    <property type="match status" value="1"/>
</dbReference>
<name>A0ABW4XQ29_9GAMM</name>
<feature type="transmembrane region" description="Helical" evidence="7">
    <location>
        <begin position="69"/>
        <end position="86"/>
    </location>
</feature>
<dbReference type="PRINTS" id="PR00344">
    <property type="entry name" value="BCTRLSENSOR"/>
</dbReference>
<feature type="transmembrane region" description="Helical" evidence="7">
    <location>
        <begin position="42"/>
        <end position="63"/>
    </location>
</feature>
<feature type="domain" description="Histidine kinase" evidence="8">
    <location>
        <begin position="177"/>
        <end position="382"/>
    </location>
</feature>
<dbReference type="EC" id="2.7.13.3" evidence="2"/>
<keyword evidence="7" id="KW-1133">Transmembrane helix</keyword>
<proteinExistence type="predicted"/>